<feature type="non-terminal residue" evidence="1">
    <location>
        <position position="1"/>
    </location>
</feature>
<keyword evidence="2" id="KW-1185">Reference proteome</keyword>
<name>K0SPK4_THAOC</name>
<dbReference type="eggNOG" id="ENOG502S1HS">
    <property type="taxonomic scope" value="Eukaryota"/>
</dbReference>
<organism evidence="1 2">
    <name type="scientific">Thalassiosira oceanica</name>
    <name type="common">Marine diatom</name>
    <dbReference type="NCBI Taxonomy" id="159749"/>
    <lineage>
        <taxon>Eukaryota</taxon>
        <taxon>Sar</taxon>
        <taxon>Stramenopiles</taxon>
        <taxon>Ochrophyta</taxon>
        <taxon>Bacillariophyta</taxon>
        <taxon>Coscinodiscophyceae</taxon>
        <taxon>Thalassiosirophycidae</taxon>
        <taxon>Thalassiosirales</taxon>
        <taxon>Thalassiosiraceae</taxon>
        <taxon>Thalassiosira</taxon>
    </lineage>
</organism>
<reference evidence="1 2" key="1">
    <citation type="journal article" date="2012" name="Genome Biol.">
        <title>Genome and low-iron response of an oceanic diatom adapted to chronic iron limitation.</title>
        <authorList>
            <person name="Lommer M."/>
            <person name="Specht M."/>
            <person name="Roy A.S."/>
            <person name="Kraemer L."/>
            <person name="Andreson R."/>
            <person name="Gutowska M.A."/>
            <person name="Wolf J."/>
            <person name="Bergner S.V."/>
            <person name="Schilhabel M.B."/>
            <person name="Klostermeier U.C."/>
            <person name="Beiko R.G."/>
            <person name="Rosenstiel P."/>
            <person name="Hippler M."/>
            <person name="Laroche J."/>
        </authorList>
    </citation>
    <scope>NUCLEOTIDE SEQUENCE [LARGE SCALE GENOMIC DNA]</scope>
    <source>
        <strain evidence="1 2">CCMP1005</strain>
    </source>
</reference>
<protein>
    <submittedName>
        <fullName evidence="1">Uncharacterized protein</fullName>
    </submittedName>
</protein>
<evidence type="ECO:0000313" key="2">
    <source>
        <dbReference type="Proteomes" id="UP000266841"/>
    </source>
</evidence>
<sequence length="684" mass="74767">TNAFPIYLSHNDPFGISYRKTFSEYEVNFSNLTWDYFQQSPVVPSVNFTCHKYEAVSHKFLCDNESFECDPDAGFDTYLEHLDFDKEIAFADATTVPLSGTVYIGRKQGQGIVATGCPLVGVQVCIHRLTALTRTDNDPMVGKCATTDDKGRYTLFPLVGTKVYPNVTLEGHAIHPLSSDGGEKRIEFLKYLRGIPVSLAGASNGALSNHDFVDTTQADVVVEVAGGTKHGNCNHLLGNATIEFTIDGCDPTYYKHDATQTAVRANYEVPAHKINTRVTNLESSNGDRTEILKKLRTIERHINLKNIGEVNEHTKQPQGDSDLNQDVSQAAEVNAELKASEEEQYDGTLTFKPVIASAIVGGEQIDHAASCHPYEMDFPIGSKSFHVLDYNTDFKLQVRLLQLIIPDEGVECAIVDQSTQVRILNGVGLSEENPTEKAVISQLKKQKNKANELALYTKCAGIPCVLKVDAPADEATEQSESTISLILKAGIPNVISSSDAEYPFSKQIAIMAEGAIPHTMTVVVTGDLSFKPPRYVSFPVVKPFLVLRDPPGGDSAIEYNRIETTVKLSSESHEKYMGHSFEFGAGPKIESDSDVAIGLGMAPGPEVESGVLKGDSGALGYIEHSVNSLQEAPFFFTWHHVTTELQPNLNKQLKQLQDEKANSTDSTDDDIDDQIKAVNASIQG</sequence>
<dbReference type="AlphaFoldDB" id="K0SPK4"/>
<dbReference type="EMBL" id="AGNL01013499">
    <property type="protein sequence ID" value="EJK67225.1"/>
    <property type="molecule type" value="Genomic_DNA"/>
</dbReference>
<evidence type="ECO:0000313" key="1">
    <source>
        <dbReference type="EMBL" id="EJK67225.1"/>
    </source>
</evidence>
<dbReference type="Proteomes" id="UP000266841">
    <property type="component" value="Unassembled WGS sequence"/>
</dbReference>
<dbReference type="OrthoDB" id="544772at2759"/>
<accession>K0SPK4</accession>
<proteinExistence type="predicted"/>
<gene>
    <name evidence="1" type="ORF">THAOC_11773</name>
</gene>
<comment type="caution">
    <text evidence="1">The sequence shown here is derived from an EMBL/GenBank/DDBJ whole genome shotgun (WGS) entry which is preliminary data.</text>
</comment>